<dbReference type="PANTHER" id="PTHR46825">
    <property type="entry name" value="D-ALANYL-D-ALANINE-CARBOXYPEPTIDASE/ENDOPEPTIDASE AMPH"/>
    <property type="match status" value="1"/>
</dbReference>
<name>A0A2S2FIL8_9GAMM</name>
<evidence type="ECO:0000313" key="3">
    <source>
        <dbReference type="EMBL" id="AWL30202.1"/>
    </source>
</evidence>
<dbReference type="STRING" id="1871111.GCA_001704615_03065"/>
<accession>A0A2S2FIL8</accession>
<dbReference type="PANTHER" id="PTHR46825:SF9">
    <property type="entry name" value="BETA-LACTAMASE-RELATED DOMAIN-CONTAINING PROTEIN"/>
    <property type="match status" value="1"/>
</dbReference>
<keyword evidence="1" id="KW-0472">Membrane</keyword>
<evidence type="ECO:0000313" key="4">
    <source>
        <dbReference type="Proteomes" id="UP000245977"/>
    </source>
</evidence>
<evidence type="ECO:0000259" key="2">
    <source>
        <dbReference type="Pfam" id="PF00144"/>
    </source>
</evidence>
<dbReference type="RefSeq" id="WP_065993773.1">
    <property type="nucleotide sequence ID" value="NZ_CP029397.2"/>
</dbReference>
<dbReference type="InterPro" id="IPR050491">
    <property type="entry name" value="AmpC-like"/>
</dbReference>
<dbReference type="KEGG" id="adv:DJ533_17350"/>
<feature type="domain" description="Beta-lactamase-related" evidence="2">
    <location>
        <begin position="104"/>
        <end position="376"/>
    </location>
</feature>
<evidence type="ECO:0000256" key="1">
    <source>
        <dbReference type="SAM" id="Phobius"/>
    </source>
</evidence>
<keyword evidence="1" id="KW-1133">Transmembrane helix</keyword>
<dbReference type="OrthoDB" id="9799367at2"/>
<dbReference type="SUPFAM" id="SSF56601">
    <property type="entry name" value="beta-lactamase/transpeptidase-like"/>
    <property type="match status" value="1"/>
</dbReference>
<organism evidence="3 4">
    <name type="scientific">Acinetobacter defluvii</name>
    <dbReference type="NCBI Taxonomy" id="1871111"/>
    <lineage>
        <taxon>Bacteria</taxon>
        <taxon>Pseudomonadati</taxon>
        <taxon>Pseudomonadota</taxon>
        <taxon>Gammaproteobacteria</taxon>
        <taxon>Moraxellales</taxon>
        <taxon>Moraxellaceae</taxon>
        <taxon>Acinetobacter</taxon>
    </lineage>
</organism>
<proteinExistence type="predicted"/>
<protein>
    <submittedName>
        <fullName evidence="3">Beta-lactamase family protein</fullName>
    </submittedName>
</protein>
<reference evidence="3" key="1">
    <citation type="submission" date="2019-08" db="EMBL/GenBank/DDBJ databases">
        <title>The complete genome of Acinetobacter defluvii strain WCHAD010030.</title>
        <authorList>
            <person name="Hu Y."/>
            <person name="Qin J."/>
            <person name="Feng Y."/>
            <person name="Zong Z."/>
        </authorList>
    </citation>
    <scope>NUCLEOTIDE SEQUENCE</scope>
    <source>
        <strain evidence="3">WCHA30</strain>
    </source>
</reference>
<keyword evidence="4" id="KW-1185">Reference proteome</keyword>
<dbReference type="InterPro" id="IPR001466">
    <property type="entry name" value="Beta-lactam-related"/>
</dbReference>
<dbReference type="InterPro" id="IPR012338">
    <property type="entry name" value="Beta-lactam/transpept-like"/>
</dbReference>
<feature type="transmembrane region" description="Helical" evidence="1">
    <location>
        <begin position="7"/>
        <end position="28"/>
    </location>
</feature>
<dbReference type="Proteomes" id="UP000245977">
    <property type="component" value="Chromosome"/>
</dbReference>
<dbReference type="Gene3D" id="3.40.710.10">
    <property type="entry name" value="DD-peptidase/beta-lactamase superfamily"/>
    <property type="match status" value="1"/>
</dbReference>
<dbReference type="AlphaFoldDB" id="A0A2S2FIL8"/>
<sequence>MRHQVKLSEICIVIFLTFITMAGIYYSVNTIARNELILKTYPLQVNLETTALSCSNQSPEWLKDTLKSVSLSHRAPNNQVAYISPQGQLFHCESGYLGFPLFSKKVNKDTRFRFASVSKLWTSDAILDLIKKNKISLAEQALSVLPEISAPDDLRIKQITVGDLLLHRAGFNRTGLMGDEMFRNREKPFCPNNLDQLSQVQLSFDPNTTFSYSNLGYCLLGEIIAKQKNMSYQEIIEKEYALVNENIRFLENKRLEDEAKYRYIEIGLTGYSDIYTAFDYPALASSAGLSGSAIALAKQVRQMINKPQPNILSQPEITCDVHKLRDCYGYAMFPYQKTDQNLKVYFRDGVLPGASSLVVVDEYGGVLSLLSSGQAKLGQGEYDQTKMKIYEALAQWYKST</sequence>
<dbReference type="Pfam" id="PF00144">
    <property type="entry name" value="Beta-lactamase"/>
    <property type="match status" value="1"/>
</dbReference>
<gene>
    <name evidence="3" type="ORF">DJ533_17350</name>
</gene>
<dbReference type="EMBL" id="CP029397">
    <property type="protein sequence ID" value="AWL30202.1"/>
    <property type="molecule type" value="Genomic_DNA"/>
</dbReference>
<keyword evidence="1" id="KW-0812">Transmembrane</keyword>